<feature type="region of interest" description="Disordered" evidence="3">
    <location>
        <begin position="1"/>
        <end position="139"/>
    </location>
</feature>
<accession>A0A0K8T9N8</accession>
<evidence type="ECO:0000256" key="1">
    <source>
        <dbReference type="ARBA" id="ARBA00019033"/>
    </source>
</evidence>
<evidence type="ECO:0000256" key="3">
    <source>
        <dbReference type="SAM" id="MobiDB-lite"/>
    </source>
</evidence>
<organism evidence="5">
    <name type="scientific">Lygus hesperus</name>
    <name type="common">Western plant bug</name>
    <dbReference type="NCBI Taxonomy" id="30085"/>
    <lineage>
        <taxon>Eukaryota</taxon>
        <taxon>Metazoa</taxon>
        <taxon>Ecdysozoa</taxon>
        <taxon>Arthropoda</taxon>
        <taxon>Hexapoda</taxon>
        <taxon>Insecta</taxon>
        <taxon>Pterygota</taxon>
        <taxon>Neoptera</taxon>
        <taxon>Paraneoptera</taxon>
        <taxon>Hemiptera</taxon>
        <taxon>Heteroptera</taxon>
        <taxon>Panheteroptera</taxon>
        <taxon>Cimicomorpha</taxon>
        <taxon>Miridae</taxon>
        <taxon>Mirini</taxon>
        <taxon>Lygus</taxon>
    </lineage>
</organism>
<reference evidence="5" key="1">
    <citation type="submission" date="2014-09" db="EMBL/GenBank/DDBJ databases">
        <authorList>
            <person name="Magalhaes I.L.F."/>
            <person name="Oliveira U."/>
            <person name="Santos F.R."/>
            <person name="Vidigal T.H.D.A."/>
            <person name="Brescovit A.D."/>
            <person name="Santos A.J."/>
        </authorList>
    </citation>
    <scope>NUCLEOTIDE SEQUENCE</scope>
</reference>
<evidence type="ECO:0000259" key="4">
    <source>
        <dbReference type="PROSITE" id="PS51279"/>
    </source>
</evidence>
<dbReference type="Pfam" id="PF07572">
    <property type="entry name" value="BCNT"/>
    <property type="match status" value="1"/>
</dbReference>
<evidence type="ECO:0000313" key="5">
    <source>
        <dbReference type="EMBL" id="JAG62263.1"/>
    </source>
</evidence>
<proteinExistence type="predicted"/>
<feature type="compositionally biased region" description="Basic and acidic residues" evidence="3">
    <location>
        <begin position="72"/>
        <end position="94"/>
    </location>
</feature>
<feature type="domain" description="BCNT-C" evidence="4">
    <location>
        <begin position="178"/>
        <end position="258"/>
    </location>
</feature>
<feature type="compositionally biased region" description="Acidic residues" evidence="3">
    <location>
        <begin position="29"/>
        <end position="45"/>
    </location>
</feature>
<sequence length="260" mass="29056">MSLEEENNMPSDSDSDDDDYVPTGAGEALSEEESGNESNDEEGGDNGEGTEGAGKRKKSQKKPRKSRKKIKPVLDEKENEEEKPSEELSFEEKKKRASSLWEDFMKDVGTPVAKKKPEEPAKVEEKEKTKEVKAPTPQQPAKVKITELFEFAGEKVEVEREVVTSSVSSPIPGTGAVVKASSGISGILGQLGKKGKLSTLEKSKLDWDKFKKQEGIDQEIGTFNKGKNGFLEKQDFLQRTDLRQFEIEKEMRNKRRSSNR</sequence>
<dbReference type="EMBL" id="GBRD01003558">
    <property type="protein sequence ID" value="JAG62263.1"/>
    <property type="molecule type" value="Transcribed_RNA"/>
</dbReference>
<name>A0A0K8T9N8_LYGHE</name>
<feature type="compositionally biased region" description="Acidic residues" evidence="3">
    <location>
        <begin position="1"/>
        <end position="20"/>
    </location>
</feature>
<dbReference type="InterPro" id="IPR011421">
    <property type="entry name" value="BCNT-C"/>
</dbReference>
<dbReference type="PANTHER" id="PTHR48407">
    <property type="entry name" value="CRANIOFACIAL DEVELOPMENT PROTEIN 1"/>
    <property type="match status" value="1"/>
</dbReference>
<dbReference type="GO" id="GO:0000812">
    <property type="term" value="C:Swr1 complex"/>
    <property type="evidence" value="ECO:0007669"/>
    <property type="project" value="TreeGrafter"/>
</dbReference>
<dbReference type="PANTHER" id="PTHR48407:SF1">
    <property type="entry name" value="CRANIOFACIAL DEVELOPMENT PROTEIN 1"/>
    <property type="match status" value="1"/>
</dbReference>
<feature type="compositionally biased region" description="Basic residues" evidence="3">
    <location>
        <begin position="55"/>
        <end position="71"/>
    </location>
</feature>
<feature type="compositionally biased region" description="Basic and acidic residues" evidence="3">
    <location>
        <begin position="115"/>
        <end position="133"/>
    </location>
</feature>
<evidence type="ECO:0000256" key="2">
    <source>
        <dbReference type="ARBA" id="ARBA00030244"/>
    </source>
</evidence>
<dbReference type="AlphaFoldDB" id="A0A0K8T9N8"/>
<protein>
    <recommendedName>
        <fullName evidence="1">Craniofacial development protein 1</fullName>
    </recommendedName>
    <alternativeName>
        <fullName evidence="2">Bucentaur</fullName>
    </alternativeName>
</protein>
<dbReference type="PROSITE" id="PS51279">
    <property type="entry name" value="BCNT_C"/>
    <property type="match status" value="1"/>
</dbReference>
<dbReference type="InterPro" id="IPR027124">
    <property type="entry name" value="Swc5/CFDP1/2"/>
</dbReference>